<accession>A0A6P1MDE9</accession>
<protein>
    <recommendedName>
        <fullName evidence="2">Copper amine oxidase-like N-terminal domain-containing protein</fullName>
    </recommendedName>
</protein>
<evidence type="ECO:0000313" key="3">
    <source>
        <dbReference type="EMBL" id="QHI72042.1"/>
    </source>
</evidence>
<dbReference type="InterPro" id="IPR012854">
    <property type="entry name" value="Cu_amine_oxidase-like_N"/>
</dbReference>
<dbReference type="Proteomes" id="UP000463883">
    <property type="component" value="Chromosome"/>
</dbReference>
<dbReference type="RefSeq" id="WP_162361812.1">
    <property type="nucleotide sequence ID" value="NZ_CP047591.1"/>
</dbReference>
<gene>
    <name evidence="3" type="ORF">Ami3637_06200</name>
</gene>
<feature type="signal peptide" evidence="1">
    <location>
        <begin position="1"/>
        <end position="26"/>
    </location>
</feature>
<evidence type="ECO:0000259" key="2">
    <source>
        <dbReference type="Pfam" id="PF07833"/>
    </source>
</evidence>
<evidence type="ECO:0000313" key="4">
    <source>
        <dbReference type="Proteomes" id="UP000463883"/>
    </source>
</evidence>
<proteinExistence type="predicted"/>
<reference evidence="3 4" key="1">
    <citation type="submission" date="2020-01" db="EMBL/GenBank/DDBJ databases">
        <title>Genomic analysis of Aminipila sp. CBA3637.</title>
        <authorList>
            <person name="Kim Y.B."/>
            <person name="Roh S.W."/>
        </authorList>
    </citation>
    <scope>NUCLEOTIDE SEQUENCE [LARGE SCALE GENOMIC DNA]</scope>
    <source>
        <strain evidence="3 4">CBA3637</strain>
    </source>
</reference>
<evidence type="ECO:0000256" key="1">
    <source>
        <dbReference type="SAM" id="SignalP"/>
    </source>
</evidence>
<name>A0A6P1MDE9_9FIRM</name>
<keyword evidence="4" id="KW-1185">Reference proteome</keyword>
<organism evidence="3 4">
    <name type="scientific">Aminipila terrae</name>
    <dbReference type="NCBI Taxonomy" id="2697030"/>
    <lineage>
        <taxon>Bacteria</taxon>
        <taxon>Bacillati</taxon>
        <taxon>Bacillota</taxon>
        <taxon>Clostridia</taxon>
        <taxon>Peptostreptococcales</taxon>
        <taxon>Anaerovoracaceae</taxon>
        <taxon>Aminipila</taxon>
    </lineage>
</organism>
<dbReference type="AlphaFoldDB" id="A0A6P1MDE9"/>
<dbReference type="EMBL" id="CP047591">
    <property type="protein sequence ID" value="QHI72042.1"/>
    <property type="molecule type" value="Genomic_DNA"/>
</dbReference>
<feature type="chain" id="PRO_5026731561" description="Copper amine oxidase-like N-terminal domain-containing protein" evidence="1">
    <location>
        <begin position="27"/>
        <end position="352"/>
    </location>
</feature>
<dbReference type="KEGG" id="amic:Ami3637_06200"/>
<feature type="domain" description="Copper amine oxidase-like N-terminal" evidence="2">
    <location>
        <begin position="70"/>
        <end position="150"/>
    </location>
</feature>
<dbReference type="Pfam" id="PF07833">
    <property type="entry name" value="Cu_amine_oxidN1"/>
    <property type="match status" value="2"/>
</dbReference>
<feature type="domain" description="Copper amine oxidase-like N-terminal" evidence="2">
    <location>
        <begin position="174"/>
        <end position="240"/>
    </location>
</feature>
<keyword evidence="1" id="KW-0732">Signal</keyword>
<sequence>MKRNKRIIGILLSLFLIVGTTGFAYAMEATNLSKAVKNVSNKAIAYVRPEFAVQVKDKLQVFKDVKGQRVYPIVYNGNTYLPIRAISALMNEDIQWDNNSKTIYIGKTLMNPNKSKTKKNNENQGAAEGFDKENYIKPTWKSNQVMVEVRPDITIMYDFQIQKFTDISGNSICPIVYENSTYLPIRSISQLMTQEVQWDNTTKTILIGNQANIQEEPKEQSIYTKRLQAEFESAVELYDQATGKIVSLKTTTDAAMKTMLVESISADVQTAEKQTISIDSLKKSKMTDQEVAAQEALYDFAQISEHYLLVLENIAYLSVSGKDYSMLSDTFVSFALDSQSKMNTARKLIDAL</sequence>